<reference evidence="3 4" key="1">
    <citation type="submission" date="2022-05" db="EMBL/GenBank/DDBJ databases">
        <authorList>
            <consortium name="Genoscope - CEA"/>
            <person name="William W."/>
        </authorList>
    </citation>
    <scope>NUCLEOTIDE SEQUENCE [LARGE SCALE GENOMIC DNA]</scope>
</reference>
<gene>
    <name evidence="3" type="ORF">PLOB_00005568</name>
</gene>
<evidence type="ECO:0000256" key="2">
    <source>
        <dbReference type="SAM" id="SignalP"/>
    </source>
</evidence>
<feature type="transmembrane region" description="Helical" evidence="1">
    <location>
        <begin position="112"/>
        <end position="133"/>
    </location>
</feature>
<evidence type="ECO:0000313" key="4">
    <source>
        <dbReference type="Proteomes" id="UP001159405"/>
    </source>
</evidence>
<feature type="chain" id="PRO_5046845416" evidence="2">
    <location>
        <begin position="25"/>
        <end position="173"/>
    </location>
</feature>
<evidence type="ECO:0000313" key="3">
    <source>
        <dbReference type="EMBL" id="CAH3162726.1"/>
    </source>
</evidence>
<keyword evidence="4" id="KW-1185">Reference proteome</keyword>
<name>A0ABN8QFH9_9CNID</name>
<comment type="caution">
    <text evidence="3">The sequence shown here is derived from an EMBL/GenBank/DDBJ whole genome shotgun (WGS) entry which is preliminary data.</text>
</comment>
<accession>A0ABN8QFH9</accession>
<keyword evidence="1" id="KW-0472">Membrane</keyword>
<organism evidence="3 4">
    <name type="scientific">Porites lobata</name>
    <dbReference type="NCBI Taxonomy" id="104759"/>
    <lineage>
        <taxon>Eukaryota</taxon>
        <taxon>Metazoa</taxon>
        <taxon>Cnidaria</taxon>
        <taxon>Anthozoa</taxon>
        <taxon>Hexacorallia</taxon>
        <taxon>Scleractinia</taxon>
        <taxon>Fungiina</taxon>
        <taxon>Poritidae</taxon>
        <taxon>Porites</taxon>
    </lineage>
</organism>
<dbReference type="Proteomes" id="UP001159405">
    <property type="component" value="Unassembled WGS sequence"/>
</dbReference>
<sequence length="173" mass="19787">MNSIPSYLLVVLVLSLTLLQKCVSRPLTRRPLCMDGKFYEENVFAYLNCGEIMEHSSHYKNYAKCCATTNPTSAHFSKTAQLSSGPSGHLSESVKVEGRFFLQSEVFWKEDILIAMTFLLSFLSISVSVWTLVLKSKNHQEDKAKFDSKLRWLFDGDDELCLGRHRNTSYLIF</sequence>
<keyword evidence="1" id="KW-1133">Transmembrane helix</keyword>
<feature type="signal peptide" evidence="2">
    <location>
        <begin position="1"/>
        <end position="24"/>
    </location>
</feature>
<protein>
    <submittedName>
        <fullName evidence="3">Uncharacterized protein</fullName>
    </submittedName>
</protein>
<keyword evidence="2" id="KW-0732">Signal</keyword>
<evidence type="ECO:0000256" key="1">
    <source>
        <dbReference type="SAM" id="Phobius"/>
    </source>
</evidence>
<keyword evidence="1" id="KW-0812">Transmembrane</keyword>
<dbReference type="EMBL" id="CALNXK010000124">
    <property type="protein sequence ID" value="CAH3162726.1"/>
    <property type="molecule type" value="Genomic_DNA"/>
</dbReference>
<proteinExistence type="predicted"/>